<keyword evidence="4" id="KW-1185">Reference proteome</keyword>
<evidence type="ECO:0000259" key="2">
    <source>
        <dbReference type="PROSITE" id="PS51781"/>
    </source>
</evidence>
<dbReference type="EMBL" id="CP115396">
    <property type="protein sequence ID" value="WBO83311.1"/>
    <property type="molecule type" value="Genomic_DNA"/>
</dbReference>
<dbReference type="PROSITE" id="PS51781">
    <property type="entry name" value="SH3B"/>
    <property type="match status" value="1"/>
</dbReference>
<dbReference type="Pfam" id="PF08239">
    <property type="entry name" value="SH3_3"/>
    <property type="match status" value="1"/>
</dbReference>
<dbReference type="Proteomes" id="UP001211872">
    <property type="component" value="Chromosome"/>
</dbReference>
<feature type="domain" description="SH3b" evidence="2">
    <location>
        <begin position="98"/>
        <end position="165"/>
    </location>
</feature>
<evidence type="ECO:0000313" key="4">
    <source>
        <dbReference type="Proteomes" id="UP001211872"/>
    </source>
</evidence>
<reference evidence="3 4" key="1">
    <citation type="journal article" date="2011" name="Int. J. Syst. Evol. Microbiol.">
        <title>Hymenobacter yonginensis sp. nov., isolated from a mesotrophic artificial lake.</title>
        <authorList>
            <person name="Joung Y."/>
            <person name="Cho S.H."/>
            <person name="Kim H."/>
            <person name="Kim S.B."/>
            <person name="Joh K."/>
        </authorList>
    </citation>
    <scope>NUCLEOTIDE SEQUENCE [LARGE SCALE GENOMIC DNA]</scope>
    <source>
        <strain evidence="3 4">KCTC 22745</strain>
    </source>
</reference>
<keyword evidence="1" id="KW-0732">Signal</keyword>
<organism evidence="3 4">
    <name type="scientific">Hymenobacter yonginensis</name>
    <dbReference type="NCBI Taxonomy" id="748197"/>
    <lineage>
        <taxon>Bacteria</taxon>
        <taxon>Pseudomonadati</taxon>
        <taxon>Bacteroidota</taxon>
        <taxon>Cytophagia</taxon>
        <taxon>Cytophagales</taxon>
        <taxon>Hymenobacteraceae</taxon>
        <taxon>Hymenobacter</taxon>
    </lineage>
</organism>
<evidence type="ECO:0000313" key="3">
    <source>
        <dbReference type="EMBL" id="WBO83311.1"/>
    </source>
</evidence>
<feature type="signal peptide" evidence="1">
    <location>
        <begin position="1"/>
        <end position="20"/>
    </location>
</feature>
<name>A0ABY7PKU6_9BACT</name>
<feature type="chain" id="PRO_5045150976" evidence="1">
    <location>
        <begin position="21"/>
        <end position="165"/>
    </location>
</feature>
<proteinExistence type="predicted"/>
<protein>
    <submittedName>
        <fullName evidence="3">SH3 domain-containing protein</fullName>
    </submittedName>
</protein>
<gene>
    <name evidence="3" type="ORF">O9Z63_13075</name>
</gene>
<accession>A0ABY7PKU6</accession>
<dbReference type="RefSeq" id="WP_270125691.1">
    <property type="nucleotide sequence ID" value="NZ_CP115396.1"/>
</dbReference>
<dbReference type="InterPro" id="IPR003646">
    <property type="entry name" value="SH3-like_bac-type"/>
</dbReference>
<evidence type="ECO:0000256" key="1">
    <source>
        <dbReference type="SAM" id="SignalP"/>
    </source>
</evidence>
<dbReference type="Gene3D" id="2.30.30.40">
    <property type="entry name" value="SH3 Domains"/>
    <property type="match status" value="1"/>
</dbReference>
<sequence length="165" mass="18666">MIHRLSLLTAFSLLCTVGFSQTTRNTNNGVIINSTVVVSDPVYVPVAPSSTGTSAFERKVIRKMEDEQRARDIEYRRTFETIEKEAEEKRREDAYRLLPTYYTTQVVNMRTDGGTEYPIMRQLPKGTVVKVVEGGGFLNGGWWLIHVPGTEAAGYVHPKFLKPRL</sequence>